<evidence type="ECO:0000256" key="10">
    <source>
        <dbReference type="PIRSR" id="PIRSR001399-3"/>
    </source>
</evidence>
<evidence type="ECO:0000256" key="4">
    <source>
        <dbReference type="ARBA" id="ARBA00011193"/>
    </source>
</evidence>
<dbReference type="Pfam" id="PF01220">
    <property type="entry name" value="DHquinase_II"/>
    <property type="match status" value="1"/>
</dbReference>
<dbReference type="NCBIfam" id="TIGR01088">
    <property type="entry name" value="aroQ"/>
    <property type="match status" value="1"/>
</dbReference>
<keyword evidence="7" id="KW-0057">Aromatic amino acid biosynthesis</keyword>
<accession>A0A7W1XD76</accession>
<organism evidence="11 12">
    <name type="scientific">Thermoactinomyces daqus</name>
    <dbReference type="NCBI Taxonomy" id="1329516"/>
    <lineage>
        <taxon>Bacteria</taxon>
        <taxon>Bacillati</taxon>
        <taxon>Bacillota</taxon>
        <taxon>Bacilli</taxon>
        <taxon>Bacillales</taxon>
        <taxon>Thermoactinomycetaceae</taxon>
        <taxon>Thermoactinomyces</taxon>
    </lineage>
</organism>
<dbReference type="PIRSF" id="PIRSF001399">
    <property type="entry name" value="DHquinase_II"/>
    <property type="match status" value="1"/>
</dbReference>
<feature type="binding site" evidence="7 9">
    <location>
        <position position="80"/>
    </location>
    <ligand>
        <name>substrate</name>
    </ligand>
</feature>
<comment type="function">
    <text evidence="7">Catalyzes a trans-dehydration via an enolate intermediate.</text>
</comment>
<keyword evidence="6 7" id="KW-0456">Lyase</keyword>
<feature type="active site" description="Proton acceptor" evidence="7 8">
    <location>
        <position position="23"/>
    </location>
</feature>
<dbReference type="HAMAP" id="MF_00169">
    <property type="entry name" value="AroQ"/>
    <property type="match status" value="1"/>
</dbReference>
<feature type="active site" description="Proton donor" evidence="7 8">
    <location>
        <position position="100"/>
    </location>
</feature>
<evidence type="ECO:0000256" key="6">
    <source>
        <dbReference type="ARBA" id="ARBA00023239"/>
    </source>
</evidence>
<dbReference type="GO" id="GO:0003855">
    <property type="term" value="F:3-dehydroquinate dehydratase activity"/>
    <property type="evidence" value="ECO:0007669"/>
    <property type="project" value="UniProtKB-UniRule"/>
</dbReference>
<evidence type="ECO:0000256" key="1">
    <source>
        <dbReference type="ARBA" id="ARBA00001864"/>
    </source>
</evidence>
<gene>
    <name evidence="7 11" type="primary">aroQ</name>
    <name evidence="11" type="ORF">H1164_16955</name>
</gene>
<dbReference type="PANTHER" id="PTHR21272:SF3">
    <property type="entry name" value="CATABOLIC 3-DEHYDROQUINASE"/>
    <property type="match status" value="1"/>
</dbReference>
<feature type="binding site" evidence="7 9">
    <location>
        <position position="87"/>
    </location>
    <ligand>
        <name>substrate</name>
    </ligand>
</feature>
<comment type="subunit">
    <text evidence="4 7">Homododecamer.</text>
</comment>
<evidence type="ECO:0000313" key="12">
    <source>
        <dbReference type="Proteomes" id="UP000530514"/>
    </source>
</evidence>
<dbReference type="GO" id="GO:0009073">
    <property type="term" value="P:aromatic amino acid family biosynthetic process"/>
    <property type="evidence" value="ECO:0007669"/>
    <property type="project" value="UniProtKB-KW"/>
</dbReference>
<dbReference type="UniPathway" id="UPA00053">
    <property type="reaction ID" value="UER00086"/>
</dbReference>
<dbReference type="AlphaFoldDB" id="A0A7W1XD76"/>
<dbReference type="InterPro" id="IPR001874">
    <property type="entry name" value="DHquinase_II"/>
</dbReference>
<dbReference type="EMBL" id="JACEIP010000044">
    <property type="protein sequence ID" value="MBA4544520.1"/>
    <property type="molecule type" value="Genomic_DNA"/>
</dbReference>
<sequence length="145" mass="16269">MAKVLVLHGPNLNLLGKREKQVYGQTSLTEINRRLISMGREWGLDVECFQSNIEGELINQIHGAESRFDYIIFNPGAYTHYSYALRDAIASVDVPVIEVHLSNIHAREAFRHTSVTAPVCRGQIVGFGPLSYELALSAVRQWSQT</sequence>
<keyword evidence="12" id="KW-1185">Reference proteome</keyword>
<proteinExistence type="inferred from homology"/>
<dbReference type="PROSITE" id="PS01029">
    <property type="entry name" value="DEHYDROQUINASE_II"/>
    <property type="match status" value="1"/>
</dbReference>
<comment type="caution">
    <text evidence="11">The sequence shown here is derived from an EMBL/GenBank/DDBJ whole genome shotgun (WGS) entry which is preliminary data.</text>
</comment>
<feature type="binding site" evidence="7 9">
    <location>
        <begin position="101"/>
        <end position="102"/>
    </location>
    <ligand>
        <name>substrate</name>
    </ligand>
</feature>
<feature type="binding site" evidence="7 9">
    <location>
        <position position="111"/>
    </location>
    <ligand>
        <name>substrate</name>
    </ligand>
</feature>
<evidence type="ECO:0000256" key="5">
    <source>
        <dbReference type="ARBA" id="ARBA00012060"/>
    </source>
</evidence>
<name>A0A7W1XD76_9BACL</name>
<evidence type="ECO:0000256" key="3">
    <source>
        <dbReference type="ARBA" id="ARBA00011037"/>
    </source>
</evidence>
<comment type="similarity">
    <text evidence="3 7">Belongs to the type-II 3-dehydroquinase family.</text>
</comment>
<dbReference type="GO" id="GO:0009423">
    <property type="term" value="P:chorismate biosynthetic process"/>
    <property type="evidence" value="ECO:0007669"/>
    <property type="project" value="UniProtKB-UniRule"/>
</dbReference>
<evidence type="ECO:0000256" key="8">
    <source>
        <dbReference type="PIRSR" id="PIRSR001399-1"/>
    </source>
</evidence>
<feature type="binding site" evidence="7 9">
    <location>
        <position position="74"/>
    </location>
    <ligand>
        <name>substrate</name>
    </ligand>
</feature>
<dbReference type="Gene3D" id="3.40.50.9100">
    <property type="entry name" value="Dehydroquinase, class II"/>
    <property type="match status" value="1"/>
</dbReference>
<evidence type="ECO:0000256" key="9">
    <source>
        <dbReference type="PIRSR" id="PIRSR001399-2"/>
    </source>
</evidence>
<evidence type="ECO:0000313" key="11">
    <source>
        <dbReference type="EMBL" id="MBA4544520.1"/>
    </source>
</evidence>
<dbReference type="GO" id="GO:0019631">
    <property type="term" value="P:quinate catabolic process"/>
    <property type="evidence" value="ECO:0007669"/>
    <property type="project" value="TreeGrafter"/>
</dbReference>
<keyword evidence="7" id="KW-0028">Amino-acid biosynthesis</keyword>
<feature type="site" description="Transition state stabilizer" evidence="7 10">
    <location>
        <position position="18"/>
    </location>
</feature>
<dbReference type="NCBIfam" id="NF003805">
    <property type="entry name" value="PRK05395.1-2"/>
    <property type="match status" value="1"/>
</dbReference>
<comment type="pathway">
    <text evidence="2 7">Metabolic intermediate biosynthesis; chorismate biosynthesis; chorismate from D-erythrose 4-phosphate and phosphoenolpyruvate: step 3/7.</text>
</comment>
<dbReference type="GO" id="GO:0008652">
    <property type="term" value="P:amino acid biosynthetic process"/>
    <property type="evidence" value="ECO:0007669"/>
    <property type="project" value="UniProtKB-KW"/>
</dbReference>
<evidence type="ECO:0000256" key="7">
    <source>
        <dbReference type="HAMAP-Rule" id="MF_00169"/>
    </source>
</evidence>
<comment type="catalytic activity">
    <reaction evidence="1 7">
        <text>3-dehydroquinate = 3-dehydroshikimate + H2O</text>
        <dbReference type="Rhea" id="RHEA:21096"/>
        <dbReference type="ChEBI" id="CHEBI:15377"/>
        <dbReference type="ChEBI" id="CHEBI:16630"/>
        <dbReference type="ChEBI" id="CHEBI:32364"/>
        <dbReference type="EC" id="4.2.1.10"/>
    </reaction>
</comment>
<dbReference type="SUPFAM" id="SSF52304">
    <property type="entry name" value="Type II 3-dehydroquinate dehydratase"/>
    <property type="match status" value="1"/>
</dbReference>
<dbReference type="NCBIfam" id="NF003806">
    <property type="entry name" value="PRK05395.1-3"/>
    <property type="match status" value="1"/>
</dbReference>
<dbReference type="CDD" id="cd00466">
    <property type="entry name" value="DHQase_II"/>
    <property type="match status" value="1"/>
</dbReference>
<protein>
    <recommendedName>
        <fullName evidence="5 7">3-dehydroquinate dehydratase</fullName>
        <shortName evidence="7">3-dehydroquinase</shortName>
        <ecNumber evidence="5 7">4.2.1.10</ecNumber>
    </recommendedName>
    <alternativeName>
        <fullName evidence="7">Type II DHQase</fullName>
    </alternativeName>
</protein>
<dbReference type="Proteomes" id="UP000530514">
    <property type="component" value="Unassembled WGS sequence"/>
</dbReference>
<dbReference type="InterPro" id="IPR018509">
    <property type="entry name" value="DHquinase_II_CS"/>
</dbReference>
<reference evidence="11 12" key="1">
    <citation type="submission" date="2020-07" db="EMBL/GenBank/DDBJ databases">
        <authorList>
            <person name="Feng H."/>
        </authorList>
    </citation>
    <scope>NUCLEOTIDE SEQUENCE [LARGE SCALE GENOMIC DNA]</scope>
    <source>
        <strain evidence="12">s-11</strain>
    </source>
</reference>
<dbReference type="PANTHER" id="PTHR21272">
    <property type="entry name" value="CATABOLIC 3-DEHYDROQUINASE"/>
    <property type="match status" value="1"/>
</dbReference>
<dbReference type="RefSeq" id="WP_033102368.1">
    <property type="nucleotide sequence ID" value="NZ_JACEIP010000044.1"/>
</dbReference>
<dbReference type="EC" id="4.2.1.10" evidence="5 7"/>
<evidence type="ECO:0000256" key="2">
    <source>
        <dbReference type="ARBA" id="ARBA00004902"/>
    </source>
</evidence>
<dbReference type="InterPro" id="IPR036441">
    <property type="entry name" value="DHquinase_II_sf"/>
</dbReference>
<dbReference type="NCBIfam" id="NF003807">
    <property type="entry name" value="PRK05395.1-4"/>
    <property type="match status" value="1"/>
</dbReference>